<evidence type="ECO:0000256" key="1">
    <source>
        <dbReference type="ARBA" id="ARBA00022729"/>
    </source>
</evidence>
<feature type="chain" id="PRO_5046028665" evidence="2">
    <location>
        <begin position="29"/>
        <end position="495"/>
    </location>
</feature>
<dbReference type="InterPro" id="IPR017853">
    <property type="entry name" value="GH"/>
</dbReference>
<dbReference type="RefSeq" id="WP_318296909.1">
    <property type="nucleotide sequence ID" value="NZ_BAAABQ010000087.1"/>
</dbReference>
<dbReference type="Proteomes" id="UP000517916">
    <property type="component" value="Unassembled WGS sequence"/>
</dbReference>
<protein>
    <submittedName>
        <fullName evidence="4">Uncharacterized lipoprotein YddW (UPF0748 family)</fullName>
    </submittedName>
</protein>
<evidence type="ECO:0000256" key="2">
    <source>
        <dbReference type="SAM" id="SignalP"/>
    </source>
</evidence>
<dbReference type="InterPro" id="IPR003790">
    <property type="entry name" value="GHL10"/>
</dbReference>
<sequence>MRRFAGVLAAVLAMVLGTVVQFSGTASAAPTPAARELRGMWIASVANIDWPSRPGLPVAQQQAEYLGLLDRAKATGINAVFVQIRPTADSFYPSKLEPWSQYLTGTQGQDPGYDPLAFLVQQARRRDLEFHGWFNPYRISQQPDPAKLAPNHPARLHPDWVVSYGGQLYYNPGVPAARTFVERVILDTATRYDLDGVHFDDYFYPYPVAGQAFPDEQAYQTWGAARFPDRADWRRDNVNQLVRELSRQLHAAKPWLAFGVSPFGVWRDKRTDPTGSDTTAGVHDYDELYADTRTWIRNRWVDYVAPQLYWPIGFTVADYAKLLPWWANEVRGTGVSLYIGQSASRIGIANPPAWLNPEEMPSHLALNRATPGVSGDIFFNANALLGNKLGFTDRLRTDLYREPALVPVRATRPGHAPPAPLALCVHDRVLSWIGWPTTTSYGIYRDGRLLTTVRATGPVMGYTDTSATAGEHHAYSVTALDRGHHESRPRTLEDQ</sequence>
<feature type="domain" description="Glycosyl hydrolase-like 10" evidence="3">
    <location>
        <begin position="36"/>
        <end position="353"/>
    </location>
</feature>
<keyword evidence="4" id="KW-0449">Lipoprotein</keyword>
<dbReference type="Gene3D" id="2.60.40.10">
    <property type="entry name" value="Immunoglobulins"/>
    <property type="match status" value="1"/>
</dbReference>
<dbReference type="InterPro" id="IPR052177">
    <property type="entry name" value="Divisome_Glycosyl_Hydrolase"/>
</dbReference>
<reference evidence="4 5" key="1">
    <citation type="submission" date="2020-08" db="EMBL/GenBank/DDBJ databases">
        <title>Genomic Encyclopedia of Archaeal and Bacterial Type Strains, Phase II (KMG-II): from individual species to whole genera.</title>
        <authorList>
            <person name="Goeker M."/>
        </authorList>
    </citation>
    <scope>NUCLEOTIDE SEQUENCE [LARGE SCALE GENOMIC DNA]</scope>
    <source>
        <strain evidence="4 5">DSM 43850</strain>
    </source>
</reference>
<evidence type="ECO:0000259" key="3">
    <source>
        <dbReference type="Pfam" id="PF02638"/>
    </source>
</evidence>
<feature type="signal peptide" evidence="2">
    <location>
        <begin position="1"/>
        <end position="28"/>
    </location>
</feature>
<dbReference type="EMBL" id="JACJID010000008">
    <property type="protein sequence ID" value="MBA8930957.1"/>
    <property type="molecule type" value="Genomic_DNA"/>
</dbReference>
<dbReference type="InterPro" id="IPR013783">
    <property type="entry name" value="Ig-like_fold"/>
</dbReference>
<accession>A0ABR6BVN4</accession>
<evidence type="ECO:0000313" key="5">
    <source>
        <dbReference type="Proteomes" id="UP000517916"/>
    </source>
</evidence>
<gene>
    <name evidence="4" type="ORF">BC739_008204</name>
</gene>
<dbReference type="Gene3D" id="3.20.20.80">
    <property type="entry name" value="Glycosidases"/>
    <property type="match status" value="1"/>
</dbReference>
<keyword evidence="1 2" id="KW-0732">Signal</keyword>
<evidence type="ECO:0000313" key="4">
    <source>
        <dbReference type="EMBL" id="MBA8930957.1"/>
    </source>
</evidence>
<name>A0ABR6BVN4_9PSEU</name>
<dbReference type="Pfam" id="PF02638">
    <property type="entry name" value="GHL10"/>
    <property type="match status" value="1"/>
</dbReference>
<dbReference type="PANTHER" id="PTHR43405">
    <property type="entry name" value="GLYCOSYL HYDROLASE DIGH"/>
    <property type="match status" value="1"/>
</dbReference>
<proteinExistence type="predicted"/>
<comment type="caution">
    <text evidence="4">The sequence shown here is derived from an EMBL/GenBank/DDBJ whole genome shotgun (WGS) entry which is preliminary data.</text>
</comment>
<dbReference type="SUPFAM" id="SSF51445">
    <property type="entry name" value="(Trans)glycosidases"/>
    <property type="match status" value="1"/>
</dbReference>
<dbReference type="PANTHER" id="PTHR43405:SF1">
    <property type="entry name" value="GLYCOSYL HYDROLASE DIGH"/>
    <property type="match status" value="1"/>
</dbReference>
<organism evidence="4 5">
    <name type="scientific">Kutzneria viridogrisea</name>
    <dbReference type="NCBI Taxonomy" id="47990"/>
    <lineage>
        <taxon>Bacteria</taxon>
        <taxon>Bacillati</taxon>
        <taxon>Actinomycetota</taxon>
        <taxon>Actinomycetes</taxon>
        <taxon>Pseudonocardiales</taxon>
        <taxon>Pseudonocardiaceae</taxon>
        <taxon>Kutzneria</taxon>
    </lineage>
</organism>
<keyword evidence="5" id="KW-1185">Reference proteome</keyword>